<proteinExistence type="predicted"/>
<dbReference type="KEGG" id="elq:Ga0102493_111902"/>
<dbReference type="OrthoDB" id="9936099at2"/>
<feature type="region of interest" description="Disordered" evidence="1">
    <location>
        <begin position="78"/>
        <end position="113"/>
    </location>
</feature>
<reference evidence="2 3" key="1">
    <citation type="submission" date="2014-04" db="EMBL/GenBank/DDBJ databases">
        <title>A comprehensive comparison of genomes of Erythrobacter spp. Strains.</title>
        <authorList>
            <person name="Zheng Q."/>
        </authorList>
    </citation>
    <scope>NUCLEOTIDE SEQUENCE [LARGE SCALE GENOMIC DNA]</scope>
    <source>
        <strain evidence="2 3">DSM 8509</strain>
    </source>
</reference>
<keyword evidence="3" id="KW-1185">Reference proteome</keyword>
<sequence>MRLLSEMMDHLSSTVRLIAGLITLCVLGFGGMMTFGASVVAPQVAGDFAERAEKVSEKAIEARLEAVRARELARDGWGYNASTGSDAAAGYGPDPDVERRRRAGEEEIGGWAE</sequence>
<organism evidence="2 3">
    <name type="scientific">Erythrobacter litoralis</name>
    <dbReference type="NCBI Taxonomy" id="39960"/>
    <lineage>
        <taxon>Bacteria</taxon>
        <taxon>Pseudomonadati</taxon>
        <taxon>Pseudomonadota</taxon>
        <taxon>Alphaproteobacteria</taxon>
        <taxon>Sphingomonadales</taxon>
        <taxon>Erythrobacteraceae</taxon>
        <taxon>Erythrobacter/Porphyrobacter group</taxon>
        <taxon>Erythrobacter</taxon>
    </lineage>
</organism>
<dbReference type="PATRIC" id="fig|39960.10.peg.989"/>
<name>A0A074MH10_9SPHN</name>
<gene>
    <name evidence="2" type="ORF">EH32_13370</name>
</gene>
<accession>A0A074MH10</accession>
<dbReference type="AlphaFoldDB" id="A0A074MH10"/>
<dbReference type="RefSeq" id="WP_034904288.1">
    <property type="nucleotide sequence ID" value="NZ_CP017057.1"/>
</dbReference>
<evidence type="ECO:0000313" key="3">
    <source>
        <dbReference type="Proteomes" id="UP000027866"/>
    </source>
</evidence>
<evidence type="ECO:0000256" key="1">
    <source>
        <dbReference type="SAM" id="MobiDB-lite"/>
    </source>
</evidence>
<dbReference type="Proteomes" id="UP000027866">
    <property type="component" value="Unassembled WGS sequence"/>
</dbReference>
<protein>
    <submittedName>
        <fullName evidence="2">Uncharacterized protein</fullName>
    </submittedName>
</protein>
<comment type="caution">
    <text evidence="2">The sequence shown here is derived from an EMBL/GenBank/DDBJ whole genome shotgun (WGS) entry which is preliminary data.</text>
</comment>
<feature type="compositionally biased region" description="Basic and acidic residues" evidence="1">
    <location>
        <begin position="96"/>
        <end position="105"/>
    </location>
</feature>
<dbReference type="EMBL" id="JMIX01000008">
    <property type="protein sequence ID" value="KEO92779.1"/>
    <property type="molecule type" value="Genomic_DNA"/>
</dbReference>
<evidence type="ECO:0000313" key="2">
    <source>
        <dbReference type="EMBL" id="KEO92779.1"/>
    </source>
</evidence>